<gene>
    <name evidence="1" type="ORF">NM686_020185</name>
</gene>
<proteinExistence type="predicted"/>
<evidence type="ECO:0000313" key="1">
    <source>
        <dbReference type="EMBL" id="WAR44639.1"/>
    </source>
</evidence>
<keyword evidence="2" id="KW-1185">Reference proteome</keyword>
<dbReference type="EMBL" id="CP113517">
    <property type="protein sequence ID" value="WAR44639.1"/>
    <property type="molecule type" value="Genomic_DNA"/>
</dbReference>
<dbReference type="Proteomes" id="UP001162780">
    <property type="component" value="Chromosome"/>
</dbReference>
<protein>
    <submittedName>
        <fullName evidence="1">DUF2220 family protein</fullName>
    </submittedName>
</protein>
<evidence type="ECO:0000313" key="2">
    <source>
        <dbReference type="Proteomes" id="UP001162780"/>
    </source>
</evidence>
<reference evidence="1" key="1">
    <citation type="submission" date="2022-11" db="EMBL/GenBank/DDBJ databases">
        <title>Methylomonas rapida sp. nov., Carotenoid-Producing Obligate Methanotrophs with High Growth Characteristics and Biotechnological Potential.</title>
        <authorList>
            <person name="Tikhonova E.N."/>
            <person name="Suleimanov R.Z."/>
            <person name="Miroshnikov K."/>
            <person name="Oshkin I.Y."/>
            <person name="Belova S.E."/>
            <person name="Danilova O.V."/>
            <person name="Ashikhmin A."/>
            <person name="Konopkin A."/>
            <person name="But S.Y."/>
            <person name="Khmelenina V.N."/>
            <person name="Kuznetsov N."/>
            <person name="Pimenov N.V."/>
            <person name="Dedysh S.N."/>
        </authorList>
    </citation>
    <scope>NUCLEOTIDE SEQUENCE</scope>
    <source>
        <strain evidence="1">MP1</strain>
    </source>
</reference>
<accession>A0ABY7GJE7</accession>
<organism evidence="1 2">
    <name type="scientific">Methylomonas rapida</name>
    <dbReference type="NCBI Taxonomy" id="2963939"/>
    <lineage>
        <taxon>Bacteria</taxon>
        <taxon>Pseudomonadati</taxon>
        <taxon>Pseudomonadota</taxon>
        <taxon>Gammaproteobacteria</taxon>
        <taxon>Methylococcales</taxon>
        <taxon>Methylococcaceae</taxon>
        <taxon>Methylomonas</taxon>
    </lineage>
</organism>
<sequence>MNRPHWLNQSYVQTLLHRLVDKLDKADDKPLRPVKLDRKIMPALFDAEFEADKETYWSYLLQIQQWGWLAIKTDKAQPGKAQYELNPRIEIVDPALLRQITDRPQPIRSSAQQWRDAVYAKLHVDETIREQVAGQKLEIPGKSAEDIVERLNLLPNLIDEPLLLREVSARLFWGQSKVLDNRQALVATLLDLEECPFPESPIQLQVYLPATTFSGVLFVENLATFEKASRETTGRFDSLALVFASGFKGSAKRLRTESGVSVYFAAHGNLTHQDCQRFCHWLIRDAEALPVWFWGDLDYSGMQIIKSLRHSFEGLDAWQPGYQPMLDELLAGNGHEALAAKKSNQKPIDATGAQYVDTTLIPVLAATDKFLDQEF</sequence>
<dbReference type="RefSeq" id="WP_255189611.1">
    <property type="nucleotide sequence ID" value="NZ_CP113517.1"/>
</dbReference>
<name>A0ABY7GJE7_9GAMM</name>